<reference evidence="2" key="2">
    <citation type="journal article" date="2021" name="PeerJ">
        <title>Extensive microbial diversity within the chicken gut microbiome revealed by metagenomics and culture.</title>
        <authorList>
            <person name="Gilroy R."/>
            <person name="Ravi A."/>
            <person name="Getino M."/>
            <person name="Pursley I."/>
            <person name="Horton D.L."/>
            <person name="Alikhan N.F."/>
            <person name="Baker D."/>
            <person name="Gharbi K."/>
            <person name="Hall N."/>
            <person name="Watson M."/>
            <person name="Adriaenssens E.M."/>
            <person name="Foster-Nyarko E."/>
            <person name="Jarju S."/>
            <person name="Secka A."/>
            <person name="Antonio M."/>
            <person name="Oren A."/>
            <person name="Chaudhuri R.R."/>
            <person name="La Ragione R."/>
            <person name="Hildebrand F."/>
            <person name="Pallen M.J."/>
        </authorList>
    </citation>
    <scope>NUCLEOTIDE SEQUENCE</scope>
    <source>
        <strain evidence="2">ChiSxjej1B13-7958</strain>
    </source>
</reference>
<proteinExistence type="predicted"/>
<dbReference type="PANTHER" id="PTHR33886:SF8">
    <property type="entry name" value="UNSATURATED RHAMNOGALACTURONAN HYDROLASE (EUROFUNG)"/>
    <property type="match status" value="1"/>
</dbReference>
<dbReference type="InterPro" id="IPR010905">
    <property type="entry name" value="Glyco_hydro_88"/>
</dbReference>
<protein>
    <submittedName>
        <fullName evidence="2">Glycoside hydrolase family 88 protein</fullName>
    </submittedName>
</protein>
<dbReference type="Pfam" id="PF07470">
    <property type="entry name" value="Glyco_hydro_88"/>
    <property type="match status" value="1"/>
</dbReference>
<dbReference type="EMBL" id="DVGZ01000105">
    <property type="protein sequence ID" value="HIR47909.1"/>
    <property type="molecule type" value="Genomic_DNA"/>
</dbReference>
<dbReference type="InterPro" id="IPR052043">
    <property type="entry name" value="PolySaccharide_Degr_Enz"/>
</dbReference>
<reference evidence="2" key="1">
    <citation type="submission" date="2020-10" db="EMBL/GenBank/DDBJ databases">
        <authorList>
            <person name="Gilroy R."/>
        </authorList>
    </citation>
    <scope>NUCLEOTIDE SEQUENCE</scope>
    <source>
        <strain evidence="2">ChiSxjej1B13-7958</strain>
    </source>
</reference>
<dbReference type="AlphaFoldDB" id="A0A9D1DFZ8"/>
<dbReference type="Gene3D" id="1.50.10.10">
    <property type="match status" value="1"/>
</dbReference>
<dbReference type="GO" id="GO:0005975">
    <property type="term" value="P:carbohydrate metabolic process"/>
    <property type="evidence" value="ECO:0007669"/>
    <property type="project" value="InterPro"/>
</dbReference>
<evidence type="ECO:0000313" key="3">
    <source>
        <dbReference type="Proteomes" id="UP000824242"/>
    </source>
</evidence>
<dbReference type="Proteomes" id="UP000824242">
    <property type="component" value="Unassembled WGS sequence"/>
</dbReference>
<organism evidence="2 3">
    <name type="scientific">Candidatus Caccousia avicola</name>
    <dbReference type="NCBI Taxonomy" id="2840721"/>
    <lineage>
        <taxon>Bacteria</taxon>
        <taxon>Bacillati</taxon>
        <taxon>Bacillota</taxon>
        <taxon>Clostridia</taxon>
        <taxon>Eubacteriales</taxon>
        <taxon>Oscillospiraceae</taxon>
        <taxon>Oscillospiraceae incertae sedis</taxon>
        <taxon>Candidatus Caccousia</taxon>
    </lineage>
</organism>
<gene>
    <name evidence="2" type="ORF">IAB89_09695</name>
</gene>
<name>A0A9D1DFZ8_9FIRM</name>
<dbReference type="GO" id="GO:0016787">
    <property type="term" value="F:hydrolase activity"/>
    <property type="evidence" value="ECO:0007669"/>
    <property type="project" value="UniProtKB-KW"/>
</dbReference>
<evidence type="ECO:0000313" key="2">
    <source>
        <dbReference type="EMBL" id="HIR47909.1"/>
    </source>
</evidence>
<accession>A0A9D1DFZ8</accession>
<comment type="caution">
    <text evidence="2">The sequence shown here is derived from an EMBL/GenBank/DDBJ whole genome shotgun (WGS) entry which is preliminary data.</text>
</comment>
<keyword evidence="1 2" id="KW-0378">Hydrolase</keyword>
<dbReference type="InterPro" id="IPR012341">
    <property type="entry name" value="6hp_glycosidase-like_sf"/>
</dbReference>
<dbReference type="PANTHER" id="PTHR33886">
    <property type="entry name" value="UNSATURATED RHAMNOGALACTURONAN HYDROLASE (EUROFUNG)"/>
    <property type="match status" value="1"/>
</dbReference>
<evidence type="ECO:0000256" key="1">
    <source>
        <dbReference type="ARBA" id="ARBA00022801"/>
    </source>
</evidence>
<sequence>MLYCTRLAETLMKRYPDPDSYPYASWSYPQGFLLWGFIRLYEKTGNTTYRDYVMRYCEEHVGDDGTVRGFTGVSLDDMMSASVLVWAYTQTHLPKYKLACEQVRRSFDDYPRNPDGGFWHSRDREGEMWVDGLFMGQMFLVRYGAYVDGADRDACFAEAIRQLNIVFDRCEKDGSGLLYHAYSARPGTPWANVVTGKSHEIWSEGLGWYAMILADVLAIIPKEFPGWQSVQRQLEKLLASLAIVQDPCSGLWYQVVDKIHSPGNWHDSSGSAMFLYTFRKAELLGLCETSYSDVIRRGFEGLKTKCLTDLEGNLNVYDACDGVCVQIDYETYVRYAKNVNAKEAVAAALWALAAVELEAV</sequence>
<dbReference type="InterPro" id="IPR008928">
    <property type="entry name" value="6-hairpin_glycosidase_sf"/>
</dbReference>
<dbReference type="SUPFAM" id="SSF48208">
    <property type="entry name" value="Six-hairpin glycosidases"/>
    <property type="match status" value="1"/>
</dbReference>